<comment type="caution">
    <text evidence="2">The sequence shown here is derived from an EMBL/GenBank/DDBJ whole genome shotgun (WGS) entry which is preliminary data.</text>
</comment>
<evidence type="ECO:0000313" key="3">
    <source>
        <dbReference type="Proteomes" id="UP000055035"/>
    </source>
</evidence>
<feature type="compositionally biased region" description="Polar residues" evidence="1">
    <location>
        <begin position="108"/>
        <end position="120"/>
    </location>
</feature>
<name>A0A0W0VFW9_9GAMM</name>
<evidence type="ECO:0000313" key="2">
    <source>
        <dbReference type="EMBL" id="KTD19009.1"/>
    </source>
</evidence>
<proteinExistence type="predicted"/>
<protein>
    <submittedName>
        <fullName evidence="2">Uncharacterized protein</fullName>
    </submittedName>
</protein>
<feature type="compositionally biased region" description="Basic and acidic residues" evidence="1">
    <location>
        <begin position="90"/>
        <end position="102"/>
    </location>
</feature>
<dbReference type="AlphaFoldDB" id="A0A0W0VFW9"/>
<dbReference type="Proteomes" id="UP000055035">
    <property type="component" value="Unassembled WGS sequence"/>
</dbReference>
<gene>
    <name evidence="2" type="ORF">Ljor_0232</name>
</gene>
<dbReference type="PATRIC" id="fig|456.5.peg.248"/>
<feature type="region of interest" description="Disordered" evidence="1">
    <location>
        <begin position="229"/>
        <end position="256"/>
    </location>
</feature>
<organism evidence="2 3">
    <name type="scientific">Legionella jordanis</name>
    <dbReference type="NCBI Taxonomy" id="456"/>
    <lineage>
        <taxon>Bacteria</taxon>
        <taxon>Pseudomonadati</taxon>
        <taxon>Pseudomonadota</taxon>
        <taxon>Gammaproteobacteria</taxon>
        <taxon>Legionellales</taxon>
        <taxon>Legionellaceae</taxon>
        <taxon>Legionella</taxon>
    </lineage>
</organism>
<accession>A0A0W0VFW9</accession>
<evidence type="ECO:0000256" key="1">
    <source>
        <dbReference type="SAM" id="MobiDB-lite"/>
    </source>
</evidence>
<dbReference type="EMBL" id="LNYJ01000003">
    <property type="protein sequence ID" value="KTD19009.1"/>
    <property type="molecule type" value="Genomic_DNA"/>
</dbReference>
<feature type="region of interest" description="Disordered" evidence="1">
    <location>
        <begin position="90"/>
        <end position="162"/>
    </location>
</feature>
<keyword evidence="3" id="KW-1185">Reference proteome</keyword>
<feature type="region of interest" description="Disordered" evidence="1">
    <location>
        <begin position="1"/>
        <end position="21"/>
    </location>
</feature>
<reference evidence="2 3" key="1">
    <citation type="submission" date="2015-11" db="EMBL/GenBank/DDBJ databases">
        <title>Genomic analysis of 38 Legionella species identifies large and diverse effector repertoires.</title>
        <authorList>
            <person name="Burstein D."/>
            <person name="Amaro F."/>
            <person name="Zusman T."/>
            <person name="Lifshitz Z."/>
            <person name="Cohen O."/>
            <person name="Gilbert J.A."/>
            <person name="Pupko T."/>
            <person name="Shuman H.A."/>
            <person name="Segal G."/>
        </authorList>
    </citation>
    <scope>NUCLEOTIDE SEQUENCE [LARGE SCALE GENOMIC DNA]</scope>
    <source>
        <strain evidence="2 3">BL-540</strain>
    </source>
</reference>
<sequence length="256" mass="29865">MANRKKNDTPFQPPQTKEEELQEYINKARDEVRLEKLAEEITGKRKREDSLEEQAAEVVEQVMDEIRLEARERAVREELRQIRKAQMEKDMERLQERERELFQHPLNEKSSAGEETNPPETISEEKESIPQAPAVARGLNKPEIHPEQKQLEPVNQKPSSYESKGLFASLRELLSGFVNSIQKAINNLAGVKSPSQRLLELQEKKSAIERSIKQTQEIKQQIKETISDFKARKADREQHLKERSEEMREYKRSGPK</sequence>
<feature type="compositionally biased region" description="Basic and acidic residues" evidence="1">
    <location>
        <begin position="140"/>
        <end position="150"/>
    </location>
</feature>